<dbReference type="GO" id="GO:0006865">
    <property type="term" value="P:amino acid transport"/>
    <property type="evidence" value="ECO:0007669"/>
    <property type="project" value="UniProtKB-KW"/>
</dbReference>
<dbReference type="InterPro" id="IPR035906">
    <property type="entry name" value="MetI-like_sf"/>
</dbReference>
<feature type="transmembrane region" description="Helical" evidence="9">
    <location>
        <begin position="59"/>
        <end position="79"/>
    </location>
</feature>
<keyword evidence="12" id="KW-1185">Reference proteome</keyword>
<accession>A0A1Y0C9U6</accession>
<feature type="transmembrane region" description="Helical" evidence="9">
    <location>
        <begin position="24"/>
        <end position="47"/>
    </location>
</feature>
<evidence type="ECO:0000256" key="3">
    <source>
        <dbReference type="ARBA" id="ARBA00022448"/>
    </source>
</evidence>
<organism evidence="11 12">
    <name type="scientific">Mycobacterium dioxanotrophicus</name>
    <dbReference type="NCBI Taxonomy" id="482462"/>
    <lineage>
        <taxon>Bacteria</taxon>
        <taxon>Bacillati</taxon>
        <taxon>Actinomycetota</taxon>
        <taxon>Actinomycetes</taxon>
        <taxon>Mycobacteriales</taxon>
        <taxon>Mycobacteriaceae</taxon>
        <taxon>Mycobacterium</taxon>
    </lineage>
</organism>
<reference evidence="11 12" key="1">
    <citation type="submission" date="2017-04" db="EMBL/GenBank/DDBJ databases">
        <title>Whole Genome Sequence of 1,4-Dioxane Degrading Bacterium Mycobacterium dioxanotrophicus PH-06.</title>
        <authorList>
            <person name="He Y."/>
        </authorList>
    </citation>
    <scope>NUCLEOTIDE SEQUENCE [LARGE SCALE GENOMIC DNA]</scope>
    <source>
        <strain evidence="11 12">PH-06</strain>
    </source>
</reference>
<evidence type="ECO:0000256" key="6">
    <source>
        <dbReference type="ARBA" id="ARBA00022970"/>
    </source>
</evidence>
<dbReference type="Proteomes" id="UP000195331">
    <property type="component" value="Chromosome"/>
</dbReference>
<dbReference type="GO" id="GO:0043190">
    <property type="term" value="C:ATP-binding cassette (ABC) transporter complex"/>
    <property type="evidence" value="ECO:0007669"/>
    <property type="project" value="InterPro"/>
</dbReference>
<dbReference type="NCBIfam" id="TIGR01726">
    <property type="entry name" value="HEQRo_perm_3TM"/>
    <property type="match status" value="1"/>
</dbReference>
<evidence type="ECO:0000259" key="10">
    <source>
        <dbReference type="PROSITE" id="PS50928"/>
    </source>
</evidence>
<evidence type="ECO:0000256" key="7">
    <source>
        <dbReference type="ARBA" id="ARBA00022989"/>
    </source>
</evidence>
<keyword evidence="6" id="KW-0029">Amino-acid transport</keyword>
<dbReference type="EMBL" id="CP020809">
    <property type="protein sequence ID" value="ART72020.1"/>
    <property type="molecule type" value="Genomic_DNA"/>
</dbReference>
<dbReference type="Gene3D" id="1.10.3720.10">
    <property type="entry name" value="MetI-like"/>
    <property type="match status" value="1"/>
</dbReference>
<dbReference type="KEGG" id="mdx:BTO20_28820"/>
<keyword evidence="8 9" id="KW-0472">Membrane</keyword>
<keyword evidence="7 9" id="KW-1133">Transmembrane helix</keyword>
<dbReference type="InterPro" id="IPR000515">
    <property type="entry name" value="MetI-like"/>
</dbReference>
<evidence type="ECO:0000256" key="4">
    <source>
        <dbReference type="ARBA" id="ARBA00022475"/>
    </source>
</evidence>
<feature type="transmembrane region" description="Helical" evidence="9">
    <location>
        <begin position="190"/>
        <end position="212"/>
    </location>
</feature>
<evidence type="ECO:0000256" key="2">
    <source>
        <dbReference type="ARBA" id="ARBA00010072"/>
    </source>
</evidence>
<dbReference type="Pfam" id="PF00528">
    <property type="entry name" value="BPD_transp_1"/>
    <property type="match status" value="1"/>
</dbReference>
<feature type="transmembrane region" description="Helical" evidence="9">
    <location>
        <begin position="85"/>
        <end position="103"/>
    </location>
</feature>
<dbReference type="OrthoDB" id="9814902at2"/>
<keyword evidence="3 9" id="KW-0813">Transport</keyword>
<proteinExistence type="inferred from homology"/>
<comment type="subcellular location">
    <subcellularLocation>
        <location evidence="1 9">Cell membrane</location>
        <topology evidence="1 9">Multi-pass membrane protein</topology>
    </subcellularLocation>
</comment>
<dbReference type="AlphaFoldDB" id="A0A1Y0C9U6"/>
<dbReference type="GO" id="GO:0022857">
    <property type="term" value="F:transmembrane transporter activity"/>
    <property type="evidence" value="ECO:0007669"/>
    <property type="project" value="InterPro"/>
</dbReference>
<evidence type="ECO:0000313" key="12">
    <source>
        <dbReference type="Proteomes" id="UP000195331"/>
    </source>
</evidence>
<name>A0A1Y0C9U6_9MYCO</name>
<dbReference type="InterPro" id="IPR043429">
    <property type="entry name" value="ArtM/GltK/GlnP/TcyL/YhdX-like"/>
</dbReference>
<dbReference type="SUPFAM" id="SSF161098">
    <property type="entry name" value="MetI-like"/>
    <property type="match status" value="1"/>
</dbReference>
<dbReference type="CDD" id="cd06261">
    <property type="entry name" value="TM_PBP2"/>
    <property type="match status" value="1"/>
</dbReference>
<keyword evidence="5 9" id="KW-0812">Transmembrane</keyword>
<dbReference type="PANTHER" id="PTHR30614">
    <property type="entry name" value="MEMBRANE COMPONENT OF AMINO ACID ABC TRANSPORTER"/>
    <property type="match status" value="1"/>
</dbReference>
<dbReference type="InterPro" id="IPR010065">
    <property type="entry name" value="AA_ABC_transptr_permease_3TM"/>
</dbReference>
<feature type="domain" description="ABC transmembrane type-1" evidence="10">
    <location>
        <begin position="20"/>
        <end position="209"/>
    </location>
</feature>
<dbReference type="RefSeq" id="WP_087079350.1">
    <property type="nucleotide sequence ID" value="NZ_CP020809.1"/>
</dbReference>
<evidence type="ECO:0000256" key="5">
    <source>
        <dbReference type="ARBA" id="ARBA00022692"/>
    </source>
</evidence>
<sequence length="234" mass="25478">MGKTDWGIVWEVLPNLLTGLKTSLAITLLVIIISAVAAVPVALARMAEFDLIRWIAQGYIELFRCTPVLIQLFWMFYALPILLDISLSGFTAAVIAISANLTAQVAEVYRAGFQSVPAEQLEAAKVLQVDRYHQVASIIVPQTLRQQLPALLSIAINGFKDTALVSVIGVVDLMFAANTAAAQTYRSLEILTGAALVYFVVAFPLSLLVSYLERRGQQRLNESASKRTKQAVAA</sequence>
<dbReference type="PANTHER" id="PTHR30614:SF20">
    <property type="entry name" value="GLUTAMINE TRANSPORT SYSTEM PERMEASE PROTEIN GLNP"/>
    <property type="match status" value="1"/>
</dbReference>
<protein>
    <recommendedName>
        <fullName evidence="10">ABC transmembrane type-1 domain-containing protein</fullName>
    </recommendedName>
</protein>
<keyword evidence="4" id="KW-1003">Cell membrane</keyword>
<feature type="transmembrane region" description="Helical" evidence="9">
    <location>
        <begin position="163"/>
        <end position="184"/>
    </location>
</feature>
<evidence type="ECO:0000256" key="9">
    <source>
        <dbReference type="RuleBase" id="RU363032"/>
    </source>
</evidence>
<evidence type="ECO:0000256" key="1">
    <source>
        <dbReference type="ARBA" id="ARBA00004651"/>
    </source>
</evidence>
<evidence type="ECO:0000313" key="11">
    <source>
        <dbReference type="EMBL" id="ART72020.1"/>
    </source>
</evidence>
<gene>
    <name evidence="11" type="ORF">BTO20_28820</name>
</gene>
<comment type="similarity">
    <text evidence="2">Belongs to the binding-protein-dependent transport system permease family. HisMQ subfamily.</text>
</comment>
<dbReference type="PROSITE" id="PS50928">
    <property type="entry name" value="ABC_TM1"/>
    <property type="match status" value="1"/>
</dbReference>
<evidence type="ECO:0000256" key="8">
    <source>
        <dbReference type="ARBA" id="ARBA00023136"/>
    </source>
</evidence>